<organism evidence="1">
    <name type="scientific">Streptomyces sp. R08</name>
    <dbReference type="NCBI Taxonomy" id="3238624"/>
    <lineage>
        <taxon>Bacteria</taxon>
        <taxon>Bacillati</taxon>
        <taxon>Actinomycetota</taxon>
        <taxon>Actinomycetes</taxon>
        <taxon>Kitasatosporales</taxon>
        <taxon>Streptomycetaceae</taxon>
        <taxon>Streptomyces</taxon>
    </lineage>
</organism>
<accession>A0AB39M6Z8</accession>
<reference evidence="1" key="1">
    <citation type="submission" date="2024-07" db="EMBL/GenBank/DDBJ databases">
        <authorList>
            <person name="Yu S.T."/>
        </authorList>
    </citation>
    <scope>NUCLEOTIDE SEQUENCE</scope>
    <source>
        <strain evidence="1">R08</strain>
    </source>
</reference>
<sequence>MSSMENHKYGPTAEAKYKRKQIWPTETHAGTGAEMNDVGVTHNPGVDCGAALQVASASLKDEPHVVRLGISPSRPASETVAGERV</sequence>
<dbReference type="RefSeq" id="WP_369187976.1">
    <property type="nucleotide sequence ID" value="NZ_CP163431.1"/>
</dbReference>
<protein>
    <submittedName>
        <fullName evidence="1">Uncharacterized protein</fullName>
    </submittedName>
</protein>
<dbReference type="AlphaFoldDB" id="A0AB39M6Z8"/>
<name>A0AB39M6Z8_9ACTN</name>
<proteinExistence type="predicted"/>
<evidence type="ECO:0000313" key="1">
    <source>
        <dbReference type="EMBL" id="XDQ01629.1"/>
    </source>
</evidence>
<dbReference type="EMBL" id="CP163431">
    <property type="protein sequence ID" value="XDQ01629.1"/>
    <property type="molecule type" value="Genomic_DNA"/>
</dbReference>
<gene>
    <name evidence="1" type="ORF">AB5J58_16115</name>
</gene>